<keyword evidence="4" id="KW-1185">Reference proteome</keyword>
<proteinExistence type="predicted"/>
<dbReference type="Pfam" id="PF04122">
    <property type="entry name" value="CW_binding_2"/>
    <property type="match status" value="3"/>
</dbReference>
<feature type="signal peptide" evidence="2">
    <location>
        <begin position="1"/>
        <end position="30"/>
    </location>
</feature>
<dbReference type="Gene3D" id="2.60.40.1220">
    <property type="match status" value="4"/>
</dbReference>
<dbReference type="PANTHER" id="PTHR30032">
    <property type="entry name" value="N-ACETYLMURAMOYL-L-ALANINE AMIDASE-RELATED"/>
    <property type="match status" value="1"/>
</dbReference>
<evidence type="ECO:0000313" key="4">
    <source>
        <dbReference type="Proteomes" id="UP000622687"/>
    </source>
</evidence>
<dbReference type="InterPro" id="IPR007253">
    <property type="entry name" value="Cell_wall-bd_2"/>
</dbReference>
<dbReference type="RefSeq" id="WP_211143037.1">
    <property type="nucleotide sequence ID" value="NZ_JAEEGB010000014.1"/>
</dbReference>
<dbReference type="PANTHER" id="PTHR30032:SF8">
    <property type="entry name" value="GERMINATION-SPECIFIC N-ACETYLMURAMOYL-L-ALANINE AMIDASE"/>
    <property type="match status" value="1"/>
</dbReference>
<name>A0A934M1S1_9CLOT</name>
<sequence>MNLNRRKAMSRAVAISIALALASPTVLVKAAPGQVTRIGESDSYATAAIVATTNWSSSKDVVLVCGEGYADAVSASVLAKQLDAPILLTQAASLNGNAKDAIDKLKPQNIYVIGGNASVSQSLRNELKNNNYNLIELGGKDRYETNVSVAKQLVKLGVSANNVMLVSGEGFSDILSATPMAASKGQIILLGNNNKNTMKPVLDFIKSNNSSVTVVGTSYSINDNIYKAVGAVNRINGGADRFETNLNVLNSFSSDLNTNKIFIANASADRYADALIASSLAGKYSAPLVLVDDESSTSTDKALSYIKSKIKTSTDLNVIGGSTIVSDNIVSKVNQSVPVVSSPTVKSIACNGLNQIRIVFNTEVDEDSAENLKNYQIDGSDLVSGACSAELQEDKRTIAITFSNPYTQSKTVNFKVKNAILDKNSSGTITPIEQKVTFSSTEVPTLKSVKARGGNKVVVEFTEPIRLDDKNLYLIKINRQSITNYGLNKTYTVFDNKCGVWTDKVELYFDGILPEGNNVLTIPNGTLGKAFDNAAGFSAQSTSLNFTVDAAPTGTPKVLSVKGDNTGTVYITYDRPMDQQTALEDGNYKLNGNTISVSSYDISFDKDSNDTVVKIQGLEYLLKDGENKFIIDDDVADTYGNRITQLETTFSRGYDTVKPRVTSVNVVNDTTIRIKFNKDVYNSYATNKSNYALVNSDGTDISYKISDIRPVYSTGENSKRTFDIKFDNSNALKGSKYTLTIRNISDDSSYNNVMDTYTTIISGNGDDRPIVTDVVKTSDYDQQVVVFFDKVMDQSSALNPENYRFMDGNGESKKLPVSATITPGADEKSVIIDFPSGYIIDGGAGENHISRLSIQNVTDKDGNVIEPFADIISRSYTTGPKLIDNTGKLTFAGNDVKVRFSLTAPLDIINLNDFRVHGQKPDSAIMIGSDVVLTFRAGADKNDKIENIKNAGSTASISVSGGNCKDAAGRPLRSGSITLVMPPITNPNSWRATTSRSAYSNPSVAIDFNQNIDDDVRTSYLDDFLFKNATTGKTLTPLDVSIDRDQVIYKFNVGSISVGDKIEVRANDDANLINIRGEAHNGNYSVYSPSKDDLTGRTLNVTN</sequence>
<evidence type="ECO:0000256" key="2">
    <source>
        <dbReference type="SAM" id="SignalP"/>
    </source>
</evidence>
<dbReference type="InterPro" id="IPR051922">
    <property type="entry name" value="Bact_Sporulation_Assoc"/>
</dbReference>
<dbReference type="InterPro" id="IPR014755">
    <property type="entry name" value="Cu-Rt/internalin_Ig-like"/>
</dbReference>
<protein>
    <submittedName>
        <fullName evidence="3">Cell wall-binding repeat-containing protein</fullName>
    </submittedName>
</protein>
<accession>A0A934M1S1</accession>
<dbReference type="Gene3D" id="3.40.50.12090">
    <property type="match status" value="2"/>
</dbReference>
<organism evidence="3 4">
    <name type="scientific">Clostridium aciditolerans</name>
    <dbReference type="NCBI Taxonomy" id="339861"/>
    <lineage>
        <taxon>Bacteria</taxon>
        <taxon>Bacillati</taxon>
        <taxon>Bacillota</taxon>
        <taxon>Clostridia</taxon>
        <taxon>Eubacteriales</taxon>
        <taxon>Clostridiaceae</taxon>
        <taxon>Clostridium</taxon>
    </lineage>
</organism>
<feature type="chain" id="PRO_5036905866" evidence="2">
    <location>
        <begin position="31"/>
        <end position="1103"/>
    </location>
</feature>
<dbReference type="EMBL" id="JAEEGB010000014">
    <property type="protein sequence ID" value="MBI6873614.1"/>
    <property type="molecule type" value="Genomic_DNA"/>
</dbReference>
<keyword evidence="1 2" id="KW-0732">Signal</keyword>
<evidence type="ECO:0000313" key="3">
    <source>
        <dbReference type="EMBL" id="MBI6873614.1"/>
    </source>
</evidence>
<gene>
    <name evidence="3" type="ORF">I6U51_12980</name>
</gene>
<dbReference type="Proteomes" id="UP000622687">
    <property type="component" value="Unassembled WGS sequence"/>
</dbReference>
<dbReference type="AlphaFoldDB" id="A0A934M1S1"/>
<evidence type="ECO:0000256" key="1">
    <source>
        <dbReference type="ARBA" id="ARBA00022729"/>
    </source>
</evidence>
<comment type="caution">
    <text evidence="3">The sequence shown here is derived from an EMBL/GenBank/DDBJ whole genome shotgun (WGS) entry which is preliminary data.</text>
</comment>
<reference evidence="3" key="1">
    <citation type="submission" date="2020-12" db="EMBL/GenBank/DDBJ databases">
        <title>Clostridium thailandense sp. nov., a novel acetogenic bacterium isolated from peat land soil in Thailand.</title>
        <authorList>
            <person name="Chaikitkaew S."/>
            <person name="Birkeland N.K."/>
        </authorList>
    </citation>
    <scope>NUCLEOTIDE SEQUENCE</scope>
    <source>
        <strain evidence="3">DSM 17425</strain>
    </source>
</reference>